<evidence type="ECO:0000256" key="4">
    <source>
        <dbReference type="SAM" id="MobiDB-lite"/>
    </source>
</evidence>
<feature type="compositionally biased region" description="Low complexity" evidence="4">
    <location>
        <begin position="1"/>
        <end position="14"/>
    </location>
</feature>
<dbReference type="GO" id="GO:0005794">
    <property type="term" value="C:Golgi apparatus"/>
    <property type="evidence" value="ECO:0007669"/>
    <property type="project" value="UniProtKB-SubCell"/>
</dbReference>
<reference evidence="7 8" key="1">
    <citation type="submission" date="2015-03" db="EMBL/GenBank/DDBJ databases">
        <authorList>
            <person name="Radwan O."/>
            <person name="Al-Naeli F.A."/>
            <person name="Rendon G.A."/>
            <person name="Fields C."/>
        </authorList>
    </citation>
    <scope>NUCLEOTIDE SEQUENCE [LARGE SCALE GENOMIC DNA]</scope>
    <source>
        <strain evidence="7">CR-DP1</strain>
    </source>
</reference>
<protein>
    <recommendedName>
        <fullName evidence="5">GRIP domain-containing protein</fullName>
    </recommendedName>
</protein>
<feature type="region of interest" description="Disordered" evidence="4">
    <location>
        <begin position="1"/>
        <end position="82"/>
    </location>
</feature>
<feature type="compositionally biased region" description="Low complexity" evidence="4">
    <location>
        <begin position="450"/>
        <end position="466"/>
    </location>
</feature>
<dbReference type="Pfam" id="PF10375">
    <property type="entry name" value="GRAB"/>
    <property type="match status" value="1"/>
</dbReference>
<organism evidence="7 8">
    <name type="scientific">Thielaviopsis punctulata</name>
    <dbReference type="NCBI Taxonomy" id="72032"/>
    <lineage>
        <taxon>Eukaryota</taxon>
        <taxon>Fungi</taxon>
        <taxon>Dikarya</taxon>
        <taxon>Ascomycota</taxon>
        <taxon>Pezizomycotina</taxon>
        <taxon>Sordariomycetes</taxon>
        <taxon>Hypocreomycetidae</taxon>
        <taxon>Microascales</taxon>
        <taxon>Ceratocystidaceae</taxon>
        <taxon>Thielaviopsis</taxon>
    </lineage>
</organism>
<dbReference type="PANTHER" id="PTHR18921:SF2">
    <property type="entry name" value="THYROID RECEPTOR-INTERACTING PROTEIN 11"/>
    <property type="match status" value="1"/>
</dbReference>
<evidence type="ECO:0000313" key="8">
    <source>
        <dbReference type="Proteomes" id="UP000033483"/>
    </source>
</evidence>
<dbReference type="Proteomes" id="UP000033483">
    <property type="component" value="Unassembled WGS sequence"/>
</dbReference>
<feature type="region of interest" description="Disordered" evidence="4">
    <location>
        <begin position="418"/>
        <end position="466"/>
    </location>
</feature>
<evidence type="ECO:0000256" key="1">
    <source>
        <dbReference type="ARBA" id="ARBA00004555"/>
    </source>
</evidence>
<feature type="compositionally biased region" description="Polar residues" evidence="4">
    <location>
        <begin position="155"/>
        <end position="164"/>
    </location>
</feature>
<dbReference type="AlphaFoldDB" id="A0A0F4ZAS7"/>
<keyword evidence="2" id="KW-0333">Golgi apparatus</keyword>
<comment type="caution">
    <text evidence="7">The sequence shown here is derived from an EMBL/GenBank/DDBJ whole genome shotgun (WGS) entry which is preliminary data.</text>
</comment>
<gene>
    <name evidence="7" type="ORF">TD95_001056</name>
    <name evidence="6" type="ORF">TD95_001066</name>
</gene>
<evidence type="ECO:0000256" key="3">
    <source>
        <dbReference type="ARBA" id="ARBA00023054"/>
    </source>
</evidence>
<feature type="compositionally biased region" description="Basic residues" evidence="4">
    <location>
        <begin position="15"/>
        <end position="27"/>
    </location>
</feature>
<dbReference type="InterPro" id="IPR000237">
    <property type="entry name" value="GRIP_dom"/>
</dbReference>
<dbReference type="PANTHER" id="PTHR18921">
    <property type="entry name" value="MYOSIN HEAVY CHAIN - RELATED"/>
    <property type="match status" value="1"/>
</dbReference>
<evidence type="ECO:0000313" key="6">
    <source>
        <dbReference type="EMBL" id="KKA26936.1"/>
    </source>
</evidence>
<keyword evidence="8" id="KW-1185">Reference proteome</keyword>
<evidence type="ECO:0000313" key="7">
    <source>
        <dbReference type="EMBL" id="KKA26958.1"/>
    </source>
</evidence>
<dbReference type="GO" id="GO:0006888">
    <property type="term" value="P:endoplasmic reticulum to Golgi vesicle-mediated transport"/>
    <property type="evidence" value="ECO:0007669"/>
    <property type="project" value="TreeGrafter"/>
</dbReference>
<dbReference type="InterPro" id="IPR019459">
    <property type="entry name" value="GRAB"/>
</dbReference>
<dbReference type="EMBL" id="LAEV01001928">
    <property type="protein sequence ID" value="KKA26958.1"/>
    <property type="molecule type" value="Genomic_DNA"/>
</dbReference>
<evidence type="ECO:0000259" key="5">
    <source>
        <dbReference type="PROSITE" id="PS50913"/>
    </source>
</evidence>
<proteinExistence type="predicted"/>
<dbReference type="EMBL" id="LAEV01001928">
    <property type="protein sequence ID" value="KKA26936.1"/>
    <property type="molecule type" value="Genomic_DNA"/>
</dbReference>
<dbReference type="GO" id="GO:0007030">
    <property type="term" value="P:Golgi organization"/>
    <property type="evidence" value="ECO:0007669"/>
    <property type="project" value="TreeGrafter"/>
</dbReference>
<name>A0A0F4ZAS7_9PEZI</name>
<accession>A0A0F4ZAS7</accession>
<dbReference type="OrthoDB" id="425925at2759"/>
<keyword evidence="3" id="KW-0175">Coiled coil</keyword>
<feature type="domain" description="GRIP" evidence="5">
    <location>
        <begin position="371"/>
        <end position="422"/>
    </location>
</feature>
<sequence>MSPASADAASASGASKKKHNKKKGKASKAKEDAASVDVPPNETEAEADAGAEADGEVEGGDIAAGEDKHETSEPVAQVDELRSQLATIQTAHETEVAQLKEEVEEATAAKEQAEEEYEVLRDRVEKIKSTVGERFQHNRAELEQANERIADLEAQNDQLRSQAESAEKRAQSLEDELQETNRELASLRSRNNLSAENWNKEKDDLLAAAQHLREELQSTTNAMGEWEVIAMEERALKDTYADKMVNLEEQLDQLNEAYLSVSNVKDSQDQSIDNLQRALAELQDTRRRELRDMVETHEEQIKALKAAVREADTKLTEALAEKETLSKELARTAPYEKEVNEKNLLIGKLRHEAIVLNEHLTKALRYLKKTKPQDQVDRQIVTNQLVHFLSLDRSDPKRFQILQVMASYLQFTDEEREQAGLARPGTSTNNLRLPASPFARTPSSPSLHSDFFTDPTAAGATTGPSSKETLAELWANFLERSAEEGVGTGGGKMRQDSVSSAGTRPDARS</sequence>
<comment type="subcellular location">
    <subcellularLocation>
        <location evidence="1">Golgi apparatus</location>
    </subcellularLocation>
</comment>
<evidence type="ECO:0000256" key="2">
    <source>
        <dbReference type="ARBA" id="ARBA00023034"/>
    </source>
</evidence>
<dbReference type="PROSITE" id="PS50913">
    <property type="entry name" value="GRIP"/>
    <property type="match status" value="1"/>
</dbReference>
<dbReference type="Gene3D" id="1.10.287.1490">
    <property type="match status" value="1"/>
</dbReference>
<feature type="compositionally biased region" description="Acidic residues" evidence="4">
    <location>
        <begin position="43"/>
        <end position="59"/>
    </location>
</feature>
<feature type="region of interest" description="Disordered" evidence="4">
    <location>
        <begin position="481"/>
        <end position="509"/>
    </location>
</feature>
<dbReference type="GO" id="GO:0031267">
    <property type="term" value="F:small GTPase binding"/>
    <property type="evidence" value="ECO:0007669"/>
    <property type="project" value="TreeGrafter"/>
</dbReference>
<feature type="region of interest" description="Disordered" evidence="4">
    <location>
        <begin position="146"/>
        <end position="185"/>
    </location>
</feature>